<dbReference type="GO" id="GO:0106312">
    <property type="term" value="F:methylenetetrahydrofolate reductase (NADH) activity"/>
    <property type="evidence" value="ECO:0007669"/>
    <property type="project" value="UniProtKB-EC"/>
</dbReference>
<feature type="compositionally biased region" description="Low complexity" evidence="9">
    <location>
        <begin position="1"/>
        <end position="15"/>
    </location>
</feature>
<proteinExistence type="inferred from homology"/>
<evidence type="ECO:0000256" key="5">
    <source>
        <dbReference type="ARBA" id="ARBA00022827"/>
    </source>
</evidence>
<dbReference type="RefSeq" id="WP_184398333.1">
    <property type="nucleotide sequence ID" value="NZ_BAAAJD010000080.1"/>
</dbReference>
<evidence type="ECO:0000256" key="4">
    <source>
        <dbReference type="ARBA" id="ARBA00022630"/>
    </source>
</evidence>
<accession>A0A7W8QRW3</accession>
<evidence type="ECO:0000256" key="2">
    <source>
        <dbReference type="ARBA" id="ARBA00004777"/>
    </source>
</evidence>
<sequence>MTAPDPSGAPLGPAGAEPPAPAPQPPSALAELLTAADPVRPVLTAECPVVDTGGVAAVAAHVARLAPYVDALNATDNPAAHAHASNVAIAIALKSLGVEPILQVVCRDKNRLALQSDIVGAALHGVTAISCLTGDDVTAGDEPEARRVFDLDGVQLIRAAASLAHGRFLSGRPLEPPPPLLIGAVENPAAPPFEYRVRRALKKAAAGARFLQLQICYRPEHLEAFCSLAASAGLTRGTALLPTIALVKGARALRFMNDHVPGIAVPEETVTRVEGASDQREAAYLLALEQARHALAQPGVRGLHLADFRHDSSVARLASDLGLPVDRTAPGESALAR</sequence>
<evidence type="ECO:0000256" key="9">
    <source>
        <dbReference type="SAM" id="MobiDB-lite"/>
    </source>
</evidence>
<evidence type="ECO:0000256" key="3">
    <source>
        <dbReference type="ARBA" id="ARBA00006743"/>
    </source>
</evidence>
<dbReference type="PANTHER" id="PTHR45754">
    <property type="entry name" value="METHYLENETETRAHYDROFOLATE REDUCTASE"/>
    <property type="match status" value="1"/>
</dbReference>
<feature type="region of interest" description="Disordered" evidence="9">
    <location>
        <begin position="1"/>
        <end position="26"/>
    </location>
</feature>
<dbReference type="GO" id="GO:0005829">
    <property type="term" value="C:cytosol"/>
    <property type="evidence" value="ECO:0007669"/>
    <property type="project" value="TreeGrafter"/>
</dbReference>
<dbReference type="InterPro" id="IPR003171">
    <property type="entry name" value="Mehydrof_redctse-like"/>
</dbReference>
<dbReference type="Gene3D" id="3.20.20.220">
    <property type="match status" value="1"/>
</dbReference>
<feature type="compositionally biased region" description="Pro residues" evidence="9">
    <location>
        <begin position="16"/>
        <end position="26"/>
    </location>
</feature>
<evidence type="ECO:0000256" key="7">
    <source>
        <dbReference type="ARBA" id="ARBA00048628"/>
    </source>
</evidence>
<name>A0A7W8QRW3_9ACTN</name>
<evidence type="ECO:0000313" key="11">
    <source>
        <dbReference type="Proteomes" id="UP000572635"/>
    </source>
</evidence>
<evidence type="ECO:0000313" key="10">
    <source>
        <dbReference type="EMBL" id="MBB5435487.1"/>
    </source>
</evidence>
<dbReference type="GO" id="GO:0035999">
    <property type="term" value="P:tetrahydrofolate interconversion"/>
    <property type="evidence" value="ECO:0007669"/>
    <property type="project" value="UniProtKB-UniPathway"/>
</dbReference>
<evidence type="ECO:0000256" key="8">
    <source>
        <dbReference type="RuleBase" id="RU003862"/>
    </source>
</evidence>
<dbReference type="AlphaFoldDB" id="A0A7W8QRW3"/>
<comment type="similarity">
    <text evidence="3 8">Belongs to the methylenetetrahydrofolate reductase family.</text>
</comment>
<dbReference type="GO" id="GO:0071949">
    <property type="term" value="F:FAD binding"/>
    <property type="evidence" value="ECO:0007669"/>
    <property type="project" value="TreeGrafter"/>
</dbReference>
<dbReference type="UniPathway" id="UPA00193"/>
<dbReference type="InterPro" id="IPR029041">
    <property type="entry name" value="FAD-linked_oxidoreductase-like"/>
</dbReference>
<dbReference type="SUPFAM" id="SSF51730">
    <property type="entry name" value="FAD-linked oxidoreductase"/>
    <property type="match status" value="1"/>
</dbReference>
<comment type="caution">
    <text evidence="10">The sequence shown here is derived from an EMBL/GenBank/DDBJ whole genome shotgun (WGS) entry which is preliminary data.</text>
</comment>
<comment type="catalytic activity">
    <reaction evidence="7">
        <text>(6S)-5-methyl-5,6,7,8-tetrahydrofolate + NAD(+) = (6R)-5,10-methylene-5,6,7,8-tetrahydrofolate + NADH + H(+)</text>
        <dbReference type="Rhea" id="RHEA:19821"/>
        <dbReference type="ChEBI" id="CHEBI:15378"/>
        <dbReference type="ChEBI" id="CHEBI:15636"/>
        <dbReference type="ChEBI" id="CHEBI:18608"/>
        <dbReference type="ChEBI" id="CHEBI:57540"/>
        <dbReference type="ChEBI" id="CHEBI:57945"/>
        <dbReference type="EC" id="1.5.1.54"/>
    </reaction>
    <physiologicalReaction direction="right-to-left" evidence="7">
        <dbReference type="Rhea" id="RHEA:19823"/>
    </physiologicalReaction>
</comment>
<gene>
    <name evidence="10" type="ORF">HDA36_005635</name>
</gene>
<keyword evidence="4 8" id="KW-0285">Flavoprotein</keyword>
<keyword evidence="6 8" id="KW-0560">Oxidoreductase</keyword>
<dbReference type="PANTHER" id="PTHR45754:SF3">
    <property type="entry name" value="METHYLENETETRAHYDROFOLATE REDUCTASE (NADPH)"/>
    <property type="match status" value="1"/>
</dbReference>
<dbReference type="Proteomes" id="UP000572635">
    <property type="component" value="Unassembled WGS sequence"/>
</dbReference>
<keyword evidence="11" id="KW-1185">Reference proteome</keyword>
<evidence type="ECO:0000256" key="6">
    <source>
        <dbReference type="ARBA" id="ARBA00023002"/>
    </source>
</evidence>
<comment type="pathway">
    <text evidence="2 8">One-carbon metabolism; tetrahydrofolate interconversion.</text>
</comment>
<dbReference type="Pfam" id="PF02219">
    <property type="entry name" value="MTHFR"/>
    <property type="match status" value="1"/>
</dbReference>
<comment type="cofactor">
    <cofactor evidence="1 8">
        <name>FAD</name>
        <dbReference type="ChEBI" id="CHEBI:57692"/>
    </cofactor>
</comment>
<protein>
    <recommendedName>
        <fullName evidence="8">Methylenetetrahydrofolate reductase</fullName>
    </recommendedName>
</protein>
<dbReference type="EMBL" id="JACHDB010000002">
    <property type="protein sequence ID" value="MBB5435487.1"/>
    <property type="molecule type" value="Genomic_DNA"/>
</dbReference>
<dbReference type="GO" id="GO:0009086">
    <property type="term" value="P:methionine biosynthetic process"/>
    <property type="evidence" value="ECO:0007669"/>
    <property type="project" value="TreeGrafter"/>
</dbReference>
<evidence type="ECO:0000256" key="1">
    <source>
        <dbReference type="ARBA" id="ARBA00001974"/>
    </source>
</evidence>
<reference evidence="10 11" key="1">
    <citation type="submission" date="2020-08" db="EMBL/GenBank/DDBJ databases">
        <title>Sequencing the genomes of 1000 actinobacteria strains.</title>
        <authorList>
            <person name="Klenk H.-P."/>
        </authorList>
    </citation>
    <scope>NUCLEOTIDE SEQUENCE [LARGE SCALE GENOMIC DNA]</scope>
    <source>
        <strain evidence="10 11">DSM 44551</strain>
    </source>
</reference>
<keyword evidence="5 8" id="KW-0274">FAD</keyword>
<organism evidence="10 11">
    <name type="scientific">Nocardiopsis composta</name>
    <dbReference type="NCBI Taxonomy" id="157465"/>
    <lineage>
        <taxon>Bacteria</taxon>
        <taxon>Bacillati</taxon>
        <taxon>Actinomycetota</taxon>
        <taxon>Actinomycetes</taxon>
        <taxon>Streptosporangiales</taxon>
        <taxon>Nocardiopsidaceae</taxon>
        <taxon>Nocardiopsis</taxon>
    </lineage>
</organism>